<dbReference type="Proteomes" id="UP000650424">
    <property type="component" value="Unassembled WGS sequence"/>
</dbReference>
<evidence type="ECO:0000313" key="4">
    <source>
        <dbReference type="Proteomes" id="UP000650424"/>
    </source>
</evidence>
<gene>
    <name evidence="3" type="ORF">H8L32_14010</name>
</gene>
<dbReference type="Gene3D" id="3.40.50.1820">
    <property type="entry name" value="alpha/beta hydrolase"/>
    <property type="match status" value="1"/>
</dbReference>
<dbReference type="InterPro" id="IPR022742">
    <property type="entry name" value="Hydrolase_4"/>
</dbReference>
<keyword evidence="1" id="KW-0732">Signal</keyword>
<keyword evidence="4" id="KW-1185">Reference proteome</keyword>
<organism evidence="3 4">
    <name type="scientific">Undibacterium hunanense</name>
    <dbReference type="NCBI Taxonomy" id="2762292"/>
    <lineage>
        <taxon>Bacteria</taxon>
        <taxon>Pseudomonadati</taxon>
        <taxon>Pseudomonadota</taxon>
        <taxon>Betaproteobacteria</taxon>
        <taxon>Burkholderiales</taxon>
        <taxon>Oxalobacteraceae</taxon>
        <taxon>Undibacterium</taxon>
    </lineage>
</organism>
<evidence type="ECO:0000256" key="1">
    <source>
        <dbReference type="SAM" id="SignalP"/>
    </source>
</evidence>
<feature type="chain" id="PRO_5046304112" evidence="1">
    <location>
        <begin position="25"/>
        <end position="287"/>
    </location>
</feature>
<evidence type="ECO:0000259" key="2">
    <source>
        <dbReference type="Pfam" id="PF12146"/>
    </source>
</evidence>
<dbReference type="EMBL" id="JACOGF010000006">
    <property type="protein sequence ID" value="MBC3918604.1"/>
    <property type="molecule type" value="Genomic_DNA"/>
</dbReference>
<dbReference type="Pfam" id="PF12146">
    <property type="entry name" value="Hydrolase_4"/>
    <property type="match status" value="1"/>
</dbReference>
<feature type="signal peptide" evidence="1">
    <location>
        <begin position="1"/>
        <end position="24"/>
    </location>
</feature>
<reference evidence="3 4" key="1">
    <citation type="submission" date="2020-08" db="EMBL/GenBank/DDBJ databases">
        <title>Novel species isolated from subtropical streams in China.</title>
        <authorList>
            <person name="Lu H."/>
        </authorList>
    </citation>
    <scope>NUCLEOTIDE SEQUENCE [LARGE SCALE GENOMIC DNA]</scope>
    <source>
        <strain evidence="3 4">CY18W</strain>
    </source>
</reference>
<evidence type="ECO:0000313" key="3">
    <source>
        <dbReference type="EMBL" id="MBC3918604.1"/>
    </source>
</evidence>
<dbReference type="PANTHER" id="PTHR12277:SF81">
    <property type="entry name" value="PROTEIN ABHD13"/>
    <property type="match status" value="1"/>
</dbReference>
<proteinExistence type="predicted"/>
<dbReference type="PANTHER" id="PTHR12277">
    <property type="entry name" value="ALPHA/BETA HYDROLASE DOMAIN-CONTAINING PROTEIN"/>
    <property type="match status" value="1"/>
</dbReference>
<protein>
    <submittedName>
        <fullName evidence="3">Alpha/beta fold hydrolase</fullName>
    </submittedName>
</protein>
<sequence length="287" mass="31352">MRQLYKGFSLVLICLGALCLSACMSVQVSENQFIHPDSRSGYRLAEKLDAASLRQMAVDAELTEWRLDSSDGVTLQGIRIQLKQAQVSVLYFGGNMFHLDDGAKYLLPAMQQCGANFLSFDYRGYGRSSGQPTVANMQADALRIYDHARAQTTGKLIVHGQSLGSFIAGYVAQNRQLDGLVLESTASNAMDWALANTPWYAKPFVNIELSPALQDIDNTRAVGAYRGKSLVLVGDQDKVTPLALGRKVYEAIPTGDKRFVVSPGGGHNGLMRRTDVLDAYCGFVRSV</sequence>
<dbReference type="InterPro" id="IPR029058">
    <property type="entry name" value="AB_hydrolase_fold"/>
</dbReference>
<comment type="caution">
    <text evidence="3">The sequence shown here is derived from an EMBL/GenBank/DDBJ whole genome shotgun (WGS) entry which is preliminary data.</text>
</comment>
<name>A0ABR6ZRV2_9BURK</name>
<accession>A0ABR6ZRV2</accession>
<dbReference type="SUPFAM" id="SSF53474">
    <property type="entry name" value="alpha/beta-Hydrolases"/>
    <property type="match status" value="1"/>
</dbReference>
<dbReference type="RefSeq" id="WP_186947854.1">
    <property type="nucleotide sequence ID" value="NZ_JACOGF010000006.1"/>
</dbReference>
<dbReference type="GO" id="GO:0016787">
    <property type="term" value="F:hydrolase activity"/>
    <property type="evidence" value="ECO:0007669"/>
    <property type="project" value="UniProtKB-KW"/>
</dbReference>
<feature type="domain" description="Serine aminopeptidase S33" evidence="2">
    <location>
        <begin position="106"/>
        <end position="189"/>
    </location>
</feature>
<keyword evidence="3" id="KW-0378">Hydrolase</keyword>